<proteinExistence type="predicted"/>
<feature type="transmembrane region" description="Helical" evidence="1">
    <location>
        <begin position="109"/>
        <end position="129"/>
    </location>
</feature>
<keyword evidence="1" id="KW-1133">Transmembrane helix</keyword>
<dbReference type="EMBL" id="CP011125">
    <property type="protein sequence ID" value="AKF03031.1"/>
    <property type="molecule type" value="Genomic_DNA"/>
</dbReference>
<organism evidence="2 3">
    <name type="scientific">Sandaracinus amylolyticus</name>
    <dbReference type="NCBI Taxonomy" id="927083"/>
    <lineage>
        <taxon>Bacteria</taxon>
        <taxon>Pseudomonadati</taxon>
        <taxon>Myxococcota</taxon>
        <taxon>Polyangia</taxon>
        <taxon>Polyangiales</taxon>
        <taxon>Sandaracinaceae</taxon>
        <taxon>Sandaracinus</taxon>
    </lineage>
</organism>
<dbReference type="KEGG" id="samy:DB32_000180"/>
<feature type="transmembrane region" description="Helical" evidence="1">
    <location>
        <begin position="48"/>
        <end position="66"/>
    </location>
</feature>
<sequence>MSDTPSEPSSVGGLHVIAVVAIVIGVLASVPAAFLVSFASPVPPTPTQAALAGWLVWVVPIAALVLDALTRGRALWRVLAIGGGSAVVWCAVALVLFGRYPSGGPHEAVALGIFVLTVVTAVVLGARALRDRISPRRGMAVAVLVVVLAGVGGTAATRLFANELAWTLPVTAYPVRQHHYVDFVGVDIEYASAPIDRASFDALVRERELVRGAPPDAPTYDAFAPSWFHIDERAEVYVDPTARSSDHSWCWSIAAWNGADVMLTHGCAW</sequence>
<protein>
    <submittedName>
        <fullName evidence="2">Uncharacterized protein</fullName>
    </submittedName>
</protein>
<keyword evidence="1" id="KW-0472">Membrane</keyword>
<evidence type="ECO:0000256" key="1">
    <source>
        <dbReference type="SAM" id="Phobius"/>
    </source>
</evidence>
<keyword evidence="1" id="KW-0812">Transmembrane</keyword>
<feature type="transmembrane region" description="Helical" evidence="1">
    <location>
        <begin position="141"/>
        <end position="161"/>
    </location>
</feature>
<dbReference type="Proteomes" id="UP000034883">
    <property type="component" value="Chromosome"/>
</dbReference>
<feature type="transmembrane region" description="Helical" evidence="1">
    <location>
        <begin position="78"/>
        <end position="97"/>
    </location>
</feature>
<accession>A0A0F6VYQ8</accession>
<reference evidence="2 3" key="1">
    <citation type="submission" date="2015-03" db="EMBL/GenBank/DDBJ databases">
        <title>Genome assembly of Sandaracinus amylolyticus DSM 53668.</title>
        <authorList>
            <person name="Sharma G."/>
            <person name="Subramanian S."/>
        </authorList>
    </citation>
    <scope>NUCLEOTIDE SEQUENCE [LARGE SCALE GENOMIC DNA]</scope>
    <source>
        <strain evidence="2 3">DSM 53668</strain>
    </source>
</reference>
<feature type="transmembrane region" description="Helical" evidence="1">
    <location>
        <begin position="12"/>
        <end position="36"/>
    </location>
</feature>
<evidence type="ECO:0000313" key="3">
    <source>
        <dbReference type="Proteomes" id="UP000034883"/>
    </source>
</evidence>
<dbReference type="AlphaFoldDB" id="A0A0F6VYQ8"/>
<dbReference type="RefSeq" id="WP_053230510.1">
    <property type="nucleotide sequence ID" value="NZ_CP011125.1"/>
</dbReference>
<name>A0A0F6VYQ8_9BACT</name>
<keyword evidence="3" id="KW-1185">Reference proteome</keyword>
<evidence type="ECO:0000313" key="2">
    <source>
        <dbReference type="EMBL" id="AKF03031.1"/>
    </source>
</evidence>
<gene>
    <name evidence="2" type="ORF">DB32_000180</name>
</gene>